<dbReference type="InterPro" id="IPR029058">
    <property type="entry name" value="AB_hydrolase_fold"/>
</dbReference>
<protein>
    <submittedName>
        <fullName evidence="3">S9 family peptidase</fullName>
    </submittedName>
</protein>
<evidence type="ECO:0000256" key="1">
    <source>
        <dbReference type="ARBA" id="ARBA00022801"/>
    </source>
</evidence>
<dbReference type="GO" id="GO:0006508">
    <property type="term" value="P:proteolysis"/>
    <property type="evidence" value="ECO:0007669"/>
    <property type="project" value="InterPro"/>
</dbReference>
<evidence type="ECO:0000313" key="3">
    <source>
        <dbReference type="EMBL" id="OXM55459.1"/>
    </source>
</evidence>
<gene>
    <name evidence="3" type="ORF">CFP71_17320</name>
</gene>
<dbReference type="InterPro" id="IPR001375">
    <property type="entry name" value="Peptidase_S9_cat"/>
</dbReference>
<dbReference type="SUPFAM" id="SSF82171">
    <property type="entry name" value="DPP6 N-terminal domain-like"/>
    <property type="match status" value="1"/>
</dbReference>
<proteinExistence type="predicted"/>
<evidence type="ECO:0000259" key="2">
    <source>
        <dbReference type="Pfam" id="PF00326"/>
    </source>
</evidence>
<dbReference type="OrthoDB" id="3325701at2"/>
<dbReference type="EMBL" id="NMQT01000060">
    <property type="protein sequence ID" value="OXM55459.1"/>
    <property type="molecule type" value="Genomic_DNA"/>
</dbReference>
<dbReference type="Gene3D" id="3.40.50.1820">
    <property type="entry name" value="alpha/beta hydrolase"/>
    <property type="match status" value="1"/>
</dbReference>
<dbReference type="Gene3D" id="2.120.10.30">
    <property type="entry name" value="TolB, C-terminal domain"/>
    <property type="match status" value="1"/>
</dbReference>
<evidence type="ECO:0000313" key="4">
    <source>
        <dbReference type="Proteomes" id="UP000215223"/>
    </source>
</evidence>
<reference evidence="3 4" key="1">
    <citation type="submission" date="2017-07" db="EMBL/GenBank/DDBJ databases">
        <title>Amycolatopsis thailandensis Genome sequencing and assembly.</title>
        <authorList>
            <person name="Kaur N."/>
            <person name="Mayilraj S."/>
        </authorList>
    </citation>
    <scope>NUCLEOTIDE SEQUENCE [LARGE SCALE GENOMIC DNA]</scope>
    <source>
        <strain evidence="3 4">JCM 16380</strain>
    </source>
</reference>
<dbReference type="RefSeq" id="WP_093934891.1">
    <property type="nucleotide sequence ID" value="NZ_NMQT01000060.1"/>
</dbReference>
<dbReference type="Pfam" id="PF00326">
    <property type="entry name" value="Peptidase_S9"/>
    <property type="match status" value="1"/>
</dbReference>
<dbReference type="InterPro" id="IPR011042">
    <property type="entry name" value="6-blade_b-propeller_TolB-like"/>
</dbReference>
<dbReference type="Proteomes" id="UP000215223">
    <property type="component" value="Unassembled WGS sequence"/>
</dbReference>
<accession>A0A229S9U0</accession>
<dbReference type="PANTHER" id="PTHR42776:SF27">
    <property type="entry name" value="DIPEPTIDYL PEPTIDASE FAMILY MEMBER 6"/>
    <property type="match status" value="1"/>
</dbReference>
<dbReference type="PANTHER" id="PTHR42776">
    <property type="entry name" value="SERINE PEPTIDASE S9 FAMILY MEMBER"/>
    <property type="match status" value="1"/>
</dbReference>
<keyword evidence="4" id="KW-1185">Reference proteome</keyword>
<name>A0A229S9U0_9PSEU</name>
<sequence length="584" mass="63500">MLTAELIVDHHVPSDPALSPDGLRIAYQVETVAKGAPEIWLADSGREPRKVAEGSSPKWSSDSLHFLRDGRIHTVDGQLFAWGSEITGFVPMRDRIVFIAEDETPAADIWVWSESLRPARLRSFDPKTGEITTLIEDHVVGVAGRQDDKAVAVITWSTPEIDPGGLEPRLSLLDLETGERRELGKTPFEAESPVWWREGDSWHVAYLATPERVGGRAVFGVPVETGEHRNLTPESACPIRLAQVDSGAPLVLVADGLDTALHRLGDGEVSFWRGQADAISSNGEIVAIVLSTAHQPKGVHSGPVSGALTRVTDLVPEFADITWGTQERLSYKAFDGLALDGLLVLPPGKTREDGPFSLITIPHGGPYDRHADGFRLAWFPSAQWPASAGHAVFLPNPRGGQGHGHEFAASVAGRVGLEEWRDIETGIDLLVAEGVADPDRLGIMGGSHGGFMTAWAVGQTSRFKAALMVAGICDWGMLAGTGEFGPYDALLGGSTGWEGEGPHRHDRLSPISYASKIETPVLIAHGADDTNVPLSQAEYFHRALRHFGVEHDFVVYPGEGHSFRKRENQLDLLRRMHEWFARLL</sequence>
<comment type="caution">
    <text evidence="3">The sequence shown here is derived from an EMBL/GenBank/DDBJ whole genome shotgun (WGS) entry which is preliminary data.</text>
</comment>
<dbReference type="AlphaFoldDB" id="A0A229S9U0"/>
<keyword evidence="1" id="KW-0378">Hydrolase</keyword>
<dbReference type="SUPFAM" id="SSF53474">
    <property type="entry name" value="alpha/beta-Hydrolases"/>
    <property type="match status" value="1"/>
</dbReference>
<dbReference type="GO" id="GO:0004252">
    <property type="term" value="F:serine-type endopeptidase activity"/>
    <property type="evidence" value="ECO:0007669"/>
    <property type="project" value="TreeGrafter"/>
</dbReference>
<organism evidence="3 4">
    <name type="scientific">Amycolatopsis thailandensis</name>
    <dbReference type="NCBI Taxonomy" id="589330"/>
    <lineage>
        <taxon>Bacteria</taxon>
        <taxon>Bacillati</taxon>
        <taxon>Actinomycetota</taxon>
        <taxon>Actinomycetes</taxon>
        <taxon>Pseudonocardiales</taxon>
        <taxon>Pseudonocardiaceae</taxon>
        <taxon>Amycolatopsis</taxon>
    </lineage>
</organism>
<feature type="domain" description="Peptidase S9 prolyl oligopeptidase catalytic" evidence="2">
    <location>
        <begin position="382"/>
        <end position="583"/>
    </location>
</feature>